<evidence type="ECO:0000313" key="12">
    <source>
        <dbReference type="Proteomes" id="UP001369958"/>
    </source>
</evidence>
<comment type="function">
    <text evidence="1 10">Controls the rotational direction of flagella during chemotaxis.</text>
</comment>
<dbReference type="PANTHER" id="PTHR35091">
    <property type="entry name" value="FLAGELLAR PROTEIN FLIL"/>
    <property type="match status" value="1"/>
</dbReference>
<name>A0ABZ2I954_9HYPH</name>
<dbReference type="InterPro" id="IPR005503">
    <property type="entry name" value="FliL"/>
</dbReference>
<evidence type="ECO:0000256" key="7">
    <source>
        <dbReference type="ARBA" id="ARBA00022779"/>
    </source>
</evidence>
<evidence type="ECO:0000256" key="8">
    <source>
        <dbReference type="ARBA" id="ARBA00022989"/>
    </source>
</evidence>
<keyword evidence="11" id="KW-0966">Cell projection</keyword>
<keyword evidence="5 10" id="KW-0145">Chemotaxis</keyword>
<accession>A0ABZ2I954</accession>
<evidence type="ECO:0000256" key="3">
    <source>
        <dbReference type="ARBA" id="ARBA00008281"/>
    </source>
</evidence>
<feature type="transmembrane region" description="Helical" evidence="10">
    <location>
        <begin position="25"/>
        <end position="46"/>
    </location>
</feature>
<evidence type="ECO:0000256" key="2">
    <source>
        <dbReference type="ARBA" id="ARBA00004162"/>
    </source>
</evidence>
<keyword evidence="9 10" id="KW-0472">Membrane</keyword>
<keyword evidence="10" id="KW-0997">Cell inner membrane</keyword>
<comment type="similarity">
    <text evidence="3 10">Belongs to the FliL family.</text>
</comment>
<keyword evidence="11" id="KW-0282">Flagellum</keyword>
<keyword evidence="11" id="KW-0969">Cilium</keyword>
<reference evidence="11 12" key="1">
    <citation type="submission" date="2024-02" db="EMBL/GenBank/DDBJ databases">
        <title>Complete genome sequence of Pelagibacterium nitratireducens ZH15.</title>
        <authorList>
            <person name="Zhao L.H."/>
        </authorList>
    </citation>
    <scope>NUCLEOTIDE SEQUENCE [LARGE SCALE GENOMIC DNA]</scope>
    <source>
        <strain evidence="11 12">ZH15</strain>
    </source>
</reference>
<evidence type="ECO:0000256" key="4">
    <source>
        <dbReference type="ARBA" id="ARBA00022475"/>
    </source>
</evidence>
<comment type="subcellular location">
    <subcellularLocation>
        <location evidence="10">Cell inner membrane</location>
    </subcellularLocation>
    <subcellularLocation>
        <location evidence="2">Cell membrane</location>
        <topology evidence="2">Single-pass membrane protein</topology>
    </subcellularLocation>
</comment>
<keyword evidence="12" id="KW-1185">Reference proteome</keyword>
<dbReference type="PANTHER" id="PTHR35091:SF2">
    <property type="entry name" value="FLAGELLAR PROTEIN FLIL"/>
    <property type="match status" value="1"/>
</dbReference>
<evidence type="ECO:0000256" key="1">
    <source>
        <dbReference type="ARBA" id="ARBA00002254"/>
    </source>
</evidence>
<dbReference type="EMBL" id="CP146275">
    <property type="protein sequence ID" value="WWT34298.1"/>
    <property type="molecule type" value="Genomic_DNA"/>
</dbReference>
<proteinExistence type="inferred from homology"/>
<organism evidence="11 12">
    <name type="scientific">Pelagibacterium nitratireducens</name>
    <dbReference type="NCBI Taxonomy" id="1046114"/>
    <lineage>
        <taxon>Bacteria</taxon>
        <taxon>Pseudomonadati</taxon>
        <taxon>Pseudomonadota</taxon>
        <taxon>Alphaproteobacteria</taxon>
        <taxon>Hyphomicrobiales</taxon>
        <taxon>Devosiaceae</taxon>
        <taxon>Pelagibacterium</taxon>
    </lineage>
</organism>
<keyword evidence="6 10" id="KW-0812">Transmembrane</keyword>
<dbReference type="Pfam" id="PF03748">
    <property type="entry name" value="FliL"/>
    <property type="match status" value="1"/>
</dbReference>
<gene>
    <name evidence="11" type="ORF">V6617_07485</name>
</gene>
<dbReference type="RefSeq" id="WP_338610128.1">
    <property type="nucleotide sequence ID" value="NZ_CP146275.1"/>
</dbReference>
<evidence type="ECO:0000256" key="6">
    <source>
        <dbReference type="ARBA" id="ARBA00022692"/>
    </source>
</evidence>
<sequence>MSDVTETDVNATSDAAPAKKGLPKIALIGGGVAVLLLVAGAGGWFLTQSGGGDSADHGGEVEVAAEAAFYDLPDIMVNLNTSGGADAFLRLRTALEVRDEAMIELIEPRMPRVLDAFQVYLRELRPADLEGSAGLYRLKEELLRRVNLAVYPASVDNILFKEILVQ</sequence>
<keyword evidence="7 10" id="KW-0283">Flagellar rotation</keyword>
<evidence type="ECO:0000256" key="9">
    <source>
        <dbReference type="ARBA" id="ARBA00023136"/>
    </source>
</evidence>
<evidence type="ECO:0000313" key="11">
    <source>
        <dbReference type="EMBL" id="WWT34298.1"/>
    </source>
</evidence>
<evidence type="ECO:0000256" key="5">
    <source>
        <dbReference type="ARBA" id="ARBA00022500"/>
    </source>
</evidence>
<keyword evidence="4" id="KW-1003">Cell membrane</keyword>
<keyword evidence="8 10" id="KW-1133">Transmembrane helix</keyword>
<protein>
    <recommendedName>
        <fullName evidence="10">Flagellar protein FliL</fullName>
    </recommendedName>
</protein>
<dbReference type="Proteomes" id="UP001369958">
    <property type="component" value="Chromosome"/>
</dbReference>
<evidence type="ECO:0000256" key="10">
    <source>
        <dbReference type="RuleBase" id="RU364125"/>
    </source>
</evidence>